<keyword evidence="11" id="KW-1185">Reference proteome</keyword>
<gene>
    <name evidence="10" type="primary">Spink1</name>
</gene>
<evidence type="ECO:0000256" key="1">
    <source>
        <dbReference type="ARBA" id="ARBA00004613"/>
    </source>
</evidence>
<keyword evidence="2" id="KW-0964">Secreted</keyword>
<evidence type="ECO:0000313" key="10">
    <source>
        <dbReference type="Ensembl" id="ENSPEMP00000003984.2"/>
    </source>
</evidence>
<evidence type="ECO:0000256" key="6">
    <source>
        <dbReference type="ARBA" id="ARBA00037363"/>
    </source>
</evidence>
<keyword evidence="5" id="KW-1015">Disulfide bond</keyword>
<dbReference type="PRINTS" id="PR00290">
    <property type="entry name" value="KAZALINHBTR"/>
</dbReference>
<dbReference type="InterPro" id="IPR002350">
    <property type="entry name" value="Kazal_dom"/>
</dbReference>
<organism evidence="10 11">
    <name type="scientific">Peromyscus maniculatus bairdii</name>
    <name type="common">Prairie deer mouse</name>
    <dbReference type="NCBI Taxonomy" id="230844"/>
    <lineage>
        <taxon>Eukaryota</taxon>
        <taxon>Metazoa</taxon>
        <taxon>Chordata</taxon>
        <taxon>Craniata</taxon>
        <taxon>Vertebrata</taxon>
        <taxon>Euteleostomi</taxon>
        <taxon>Mammalia</taxon>
        <taxon>Eutheria</taxon>
        <taxon>Euarchontoglires</taxon>
        <taxon>Glires</taxon>
        <taxon>Rodentia</taxon>
        <taxon>Myomorpha</taxon>
        <taxon>Muroidea</taxon>
        <taxon>Cricetidae</taxon>
        <taxon>Neotominae</taxon>
        <taxon>Peromyscus</taxon>
    </lineage>
</organism>
<feature type="chain" id="PRO_5034599756" evidence="8">
    <location>
        <begin position="23"/>
        <end position="78"/>
    </location>
</feature>
<dbReference type="RefSeq" id="XP_042120043.1">
    <property type="nucleotide sequence ID" value="XM_042264109.1"/>
</dbReference>
<dbReference type="GeneTree" id="ENSGT00530000064228"/>
<evidence type="ECO:0000256" key="5">
    <source>
        <dbReference type="ARBA" id="ARBA00023157"/>
    </source>
</evidence>
<dbReference type="Pfam" id="PF00050">
    <property type="entry name" value="Kazal_1"/>
    <property type="match status" value="1"/>
</dbReference>
<evidence type="ECO:0000256" key="3">
    <source>
        <dbReference type="ARBA" id="ARBA00022690"/>
    </source>
</evidence>
<keyword evidence="4" id="KW-0722">Serine protease inhibitor</keyword>
<feature type="signal peptide" evidence="8">
    <location>
        <begin position="1"/>
        <end position="22"/>
    </location>
</feature>
<dbReference type="InterPro" id="IPR036058">
    <property type="entry name" value="Kazal_dom_sf"/>
</dbReference>
<dbReference type="GO" id="GO:0048240">
    <property type="term" value="P:sperm capacitation"/>
    <property type="evidence" value="ECO:0007669"/>
    <property type="project" value="Ensembl"/>
</dbReference>
<feature type="domain" description="Kazal-like" evidence="9">
    <location>
        <begin position="25"/>
        <end position="78"/>
    </location>
</feature>
<dbReference type="GO" id="GO:0060046">
    <property type="term" value="P:regulation of acrosome reaction"/>
    <property type="evidence" value="ECO:0007669"/>
    <property type="project" value="Ensembl"/>
</dbReference>
<dbReference type="CTD" id="6690"/>
<dbReference type="PANTHER" id="PTHR21312:SF27">
    <property type="entry name" value="SERINE PROTEASE INHIBITOR KAZAL-TYPE 1"/>
    <property type="match status" value="1"/>
</dbReference>
<sequence length="78" mass="8435">MKVATIFLGALVLLSLAGNITADFVGKKADCNYGVTGCPRIYDPVCGMDGITYSNECTLCSENRERQVPVLIRKYGPC</sequence>
<accession>A0A8C8T684</accession>
<comment type="function">
    <text evidence="7">Serine protease inhibitor which exhibits anti-trypsin activity. In the pancreas, protects against trypsin-catalyzed premature activation of zymogens.</text>
</comment>
<dbReference type="GO" id="GO:0010751">
    <property type="term" value="P:negative regulation of nitric oxide mediated signal transduction"/>
    <property type="evidence" value="ECO:0007669"/>
    <property type="project" value="Ensembl"/>
</dbReference>
<dbReference type="Proteomes" id="UP000694547">
    <property type="component" value="Chromosome 19"/>
</dbReference>
<dbReference type="FunFam" id="3.30.60.30:FF:000031">
    <property type="entry name" value="Serine protease inhibitor Kazal-type 2"/>
    <property type="match status" value="1"/>
</dbReference>
<name>A0A8C8T684_PERMB</name>
<comment type="function">
    <text evidence="6">In the male reproductive tract, binds to sperm heads where it modulates sperm capacitance by inhibiting calcium uptake and nitrogen oxide (NO) production.</text>
</comment>
<keyword evidence="8" id="KW-0732">Signal</keyword>
<dbReference type="InterPro" id="IPR001239">
    <property type="entry name" value="Prot_inh_Kazal-m"/>
</dbReference>
<evidence type="ECO:0000256" key="2">
    <source>
        <dbReference type="ARBA" id="ARBA00022525"/>
    </source>
</evidence>
<dbReference type="PROSITE" id="PS00282">
    <property type="entry name" value="KAZAL_1"/>
    <property type="match status" value="1"/>
</dbReference>
<evidence type="ECO:0000256" key="8">
    <source>
        <dbReference type="SAM" id="SignalP"/>
    </source>
</evidence>
<dbReference type="SMART" id="SM00280">
    <property type="entry name" value="KAZAL"/>
    <property type="match status" value="1"/>
</dbReference>
<dbReference type="PANTHER" id="PTHR21312">
    <property type="entry name" value="SERINE PROTEASE INHIBITOR"/>
    <property type="match status" value="1"/>
</dbReference>
<dbReference type="SUPFAM" id="SSF100895">
    <property type="entry name" value="Kazal-type serine protease inhibitors"/>
    <property type="match status" value="1"/>
</dbReference>
<reference evidence="10 11" key="1">
    <citation type="submission" date="2018-10" db="EMBL/GenBank/DDBJ databases">
        <title>Improved assembly of the deer mouse Peromyscus maniculatus genome.</title>
        <authorList>
            <person name="Lassance J.-M."/>
            <person name="Hoekstra H.E."/>
        </authorList>
    </citation>
    <scope>NUCLEOTIDE SEQUENCE [LARGE SCALE GENOMIC DNA]</scope>
</reference>
<proteinExistence type="predicted"/>
<reference evidence="10" key="2">
    <citation type="submission" date="2025-08" db="UniProtKB">
        <authorList>
            <consortium name="Ensembl"/>
        </authorList>
    </citation>
    <scope>IDENTIFICATION</scope>
</reference>
<protein>
    <submittedName>
        <fullName evidence="10">Serine peptidase inhibitor, Kazal type 1</fullName>
    </submittedName>
</protein>
<dbReference type="OrthoDB" id="126772at2759"/>
<evidence type="ECO:0000256" key="7">
    <source>
        <dbReference type="ARBA" id="ARBA00046050"/>
    </source>
</evidence>
<dbReference type="GO" id="GO:2001256">
    <property type="term" value="P:regulation of store-operated calcium entry"/>
    <property type="evidence" value="ECO:0007669"/>
    <property type="project" value="Ensembl"/>
</dbReference>
<dbReference type="GO" id="GO:0004867">
    <property type="term" value="F:serine-type endopeptidase inhibitor activity"/>
    <property type="evidence" value="ECO:0007669"/>
    <property type="project" value="UniProtKB-KW"/>
</dbReference>
<dbReference type="GO" id="GO:0005615">
    <property type="term" value="C:extracellular space"/>
    <property type="evidence" value="ECO:0007669"/>
    <property type="project" value="Ensembl"/>
</dbReference>
<dbReference type="Gene3D" id="3.30.60.30">
    <property type="match status" value="1"/>
</dbReference>
<evidence type="ECO:0000313" key="11">
    <source>
        <dbReference type="Proteomes" id="UP000694547"/>
    </source>
</evidence>
<dbReference type="RefSeq" id="XP_042120042.1">
    <property type="nucleotide sequence ID" value="XM_042264108.1"/>
</dbReference>
<dbReference type="GO" id="GO:0090281">
    <property type="term" value="P:negative regulation of calcium ion import"/>
    <property type="evidence" value="ECO:0007669"/>
    <property type="project" value="Ensembl"/>
</dbReference>
<reference evidence="10" key="3">
    <citation type="submission" date="2025-09" db="UniProtKB">
        <authorList>
            <consortium name="Ensembl"/>
        </authorList>
    </citation>
    <scope>IDENTIFICATION</scope>
</reference>
<dbReference type="PROSITE" id="PS51465">
    <property type="entry name" value="KAZAL_2"/>
    <property type="match status" value="1"/>
</dbReference>
<keyword evidence="3" id="KW-0646">Protease inhibitor</keyword>
<dbReference type="CDD" id="cd01327">
    <property type="entry name" value="KAZAL_PSTI"/>
    <property type="match status" value="1"/>
</dbReference>
<evidence type="ECO:0000259" key="9">
    <source>
        <dbReference type="PROSITE" id="PS51465"/>
    </source>
</evidence>
<comment type="subcellular location">
    <subcellularLocation>
        <location evidence="1">Secreted</location>
    </subcellularLocation>
</comment>
<evidence type="ECO:0000256" key="4">
    <source>
        <dbReference type="ARBA" id="ARBA00022900"/>
    </source>
</evidence>
<dbReference type="Ensembl" id="ENSPEMT00000007175.2">
    <property type="protein sequence ID" value="ENSPEMP00000003984.2"/>
    <property type="gene ID" value="ENSPEMG00000006023.2"/>
</dbReference>
<dbReference type="GO" id="GO:0007263">
    <property type="term" value="P:nitric oxide mediated signal transduction"/>
    <property type="evidence" value="ECO:0007669"/>
    <property type="project" value="Ensembl"/>
</dbReference>
<dbReference type="AlphaFoldDB" id="A0A8C8T684"/>